<dbReference type="AlphaFoldDB" id="A0AAN9R1I3"/>
<proteinExistence type="predicted"/>
<keyword evidence="2" id="KW-1185">Reference proteome</keyword>
<dbReference type="EMBL" id="JAYMYQ010000002">
    <property type="protein sequence ID" value="KAK7350688.1"/>
    <property type="molecule type" value="Genomic_DNA"/>
</dbReference>
<gene>
    <name evidence="1" type="ORF">VNO77_09562</name>
</gene>
<name>A0AAN9R1I3_CANGL</name>
<evidence type="ECO:0000313" key="2">
    <source>
        <dbReference type="Proteomes" id="UP001367508"/>
    </source>
</evidence>
<accession>A0AAN9R1I3</accession>
<protein>
    <submittedName>
        <fullName evidence="1">Uncharacterized protein</fullName>
    </submittedName>
</protein>
<reference evidence="1 2" key="1">
    <citation type="submission" date="2024-01" db="EMBL/GenBank/DDBJ databases">
        <title>The genomes of 5 underutilized Papilionoideae crops provide insights into root nodulation and disease resistanc.</title>
        <authorList>
            <person name="Jiang F."/>
        </authorList>
    </citation>
    <scope>NUCLEOTIDE SEQUENCE [LARGE SCALE GENOMIC DNA]</scope>
    <source>
        <strain evidence="1">LVBAO_FW01</strain>
        <tissue evidence="1">Leaves</tissue>
    </source>
</reference>
<organism evidence="1 2">
    <name type="scientific">Canavalia gladiata</name>
    <name type="common">Sword bean</name>
    <name type="synonym">Dolichos gladiatus</name>
    <dbReference type="NCBI Taxonomy" id="3824"/>
    <lineage>
        <taxon>Eukaryota</taxon>
        <taxon>Viridiplantae</taxon>
        <taxon>Streptophyta</taxon>
        <taxon>Embryophyta</taxon>
        <taxon>Tracheophyta</taxon>
        <taxon>Spermatophyta</taxon>
        <taxon>Magnoliopsida</taxon>
        <taxon>eudicotyledons</taxon>
        <taxon>Gunneridae</taxon>
        <taxon>Pentapetalae</taxon>
        <taxon>rosids</taxon>
        <taxon>fabids</taxon>
        <taxon>Fabales</taxon>
        <taxon>Fabaceae</taxon>
        <taxon>Papilionoideae</taxon>
        <taxon>50 kb inversion clade</taxon>
        <taxon>NPAAA clade</taxon>
        <taxon>indigoferoid/millettioid clade</taxon>
        <taxon>Phaseoleae</taxon>
        <taxon>Canavalia</taxon>
    </lineage>
</organism>
<evidence type="ECO:0000313" key="1">
    <source>
        <dbReference type="EMBL" id="KAK7350688.1"/>
    </source>
</evidence>
<sequence>MRIQKEIPITQREKMRIHLFGEKGEMGQQTKQPLKPKATFFFFHHGSYAGPVGVNHFHFRHLSIISVFYSSTLLKPYLTVPFLNFCYPPSSSY</sequence>
<comment type="caution">
    <text evidence="1">The sequence shown here is derived from an EMBL/GenBank/DDBJ whole genome shotgun (WGS) entry which is preliminary data.</text>
</comment>
<dbReference type="Proteomes" id="UP001367508">
    <property type="component" value="Unassembled WGS sequence"/>
</dbReference>